<reference evidence="1 2" key="1">
    <citation type="submission" date="2023-03" db="EMBL/GenBank/DDBJ databases">
        <title>Bacillus Genome Sequencing.</title>
        <authorList>
            <person name="Dunlap C."/>
        </authorList>
    </citation>
    <scope>NUCLEOTIDE SEQUENCE [LARGE SCALE GENOMIC DNA]</scope>
    <source>
        <strain evidence="1 2">NRS-52</strain>
    </source>
</reference>
<comment type="caution">
    <text evidence="1">The sequence shown here is derived from an EMBL/GenBank/DDBJ whole genome shotgun (WGS) entry which is preliminary data.</text>
</comment>
<keyword evidence="2" id="KW-1185">Reference proteome</keyword>
<gene>
    <name evidence="1" type="ORF">P9847_26410</name>
</gene>
<feature type="non-terminal residue" evidence="1">
    <location>
        <position position="1"/>
    </location>
</feature>
<organism evidence="1 2">
    <name type="scientific">Paenibacillus chibensis</name>
    <dbReference type="NCBI Taxonomy" id="59846"/>
    <lineage>
        <taxon>Bacteria</taxon>
        <taxon>Bacillati</taxon>
        <taxon>Bacillota</taxon>
        <taxon>Bacilli</taxon>
        <taxon>Bacillales</taxon>
        <taxon>Paenibacillaceae</taxon>
        <taxon>Paenibacillus</taxon>
    </lineage>
</organism>
<evidence type="ECO:0000313" key="2">
    <source>
        <dbReference type="Proteomes" id="UP001343257"/>
    </source>
</evidence>
<evidence type="ECO:0000313" key="1">
    <source>
        <dbReference type="EMBL" id="MED5020799.1"/>
    </source>
</evidence>
<dbReference type="Proteomes" id="UP001343257">
    <property type="component" value="Unassembled WGS sequence"/>
</dbReference>
<dbReference type="EMBL" id="JARTLD010000079">
    <property type="protein sequence ID" value="MED5020799.1"/>
    <property type="molecule type" value="Genomic_DNA"/>
</dbReference>
<name>A0ABU6Q0Z7_9BACL</name>
<dbReference type="RefSeq" id="WP_328282223.1">
    <property type="nucleotide sequence ID" value="NZ_JARTLD010000079.1"/>
</dbReference>
<accession>A0ABU6Q0Z7</accession>
<sequence>AKAAANRLRRAAGVDAALQPAAAAVQAAEDKRTQSAYREIALQGALPVFYLDFDPNFCREFIAERLIDYNEGFCSKVVNKWGSGRKGTNRFAMNPDPYSQIL</sequence>
<protein>
    <submittedName>
        <fullName evidence="1">Uncharacterized protein</fullName>
    </submittedName>
</protein>
<proteinExistence type="predicted"/>